<evidence type="ECO:0000313" key="5">
    <source>
        <dbReference type="Proteomes" id="UP000068026"/>
    </source>
</evidence>
<dbReference type="PANTHER" id="PTHR46438">
    <property type="entry name" value="ALPHA/BETA-HYDROLASES SUPERFAMILY PROTEIN"/>
    <property type="match status" value="1"/>
</dbReference>
<protein>
    <submittedName>
        <fullName evidence="3">2-hydroxy-6-oxo-6-(2'-aminophenyl)hexa-2, 4-dienoic acid hydrolase</fullName>
        <ecNumber evidence="3">3.7.1.13</ecNumber>
    </submittedName>
    <submittedName>
        <fullName evidence="4">Pimeloyl-ACP methyl ester carboxylesterase</fullName>
    </submittedName>
</protein>
<dbReference type="Gene3D" id="3.40.50.1820">
    <property type="entry name" value="alpha/beta hydrolase"/>
    <property type="match status" value="1"/>
</dbReference>
<dbReference type="EMBL" id="FQUA01000001">
    <property type="protein sequence ID" value="SHE31978.1"/>
    <property type="molecule type" value="Genomic_DNA"/>
</dbReference>
<reference evidence="5" key="2">
    <citation type="submission" date="2016-01" db="EMBL/GenBank/DDBJ databases">
        <authorList>
            <person name="Poehlein A."/>
            <person name="Schlien K."/>
            <person name="Gottschalk G."/>
            <person name="Buckel W."/>
            <person name="Daniel R."/>
        </authorList>
    </citation>
    <scope>NUCLEOTIDE SEQUENCE [LARGE SCALE GENOMIC DNA]</scope>
    <source>
        <strain evidence="5">X2</strain>
    </source>
</reference>
<keyword evidence="3" id="KW-0378">Hydrolase</keyword>
<keyword evidence="1" id="KW-0472">Membrane</keyword>
<feature type="domain" description="AB hydrolase-1" evidence="2">
    <location>
        <begin position="64"/>
        <end position="305"/>
    </location>
</feature>
<dbReference type="Proteomes" id="UP000068026">
    <property type="component" value="Chromosome"/>
</dbReference>
<organism evidence="4 6">
    <name type="scientific">Anaerotignum propionicum DSM 1682</name>
    <dbReference type="NCBI Taxonomy" id="991789"/>
    <lineage>
        <taxon>Bacteria</taxon>
        <taxon>Bacillati</taxon>
        <taxon>Bacillota</taxon>
        <taxon>Clostridia</taxon>
        <taxon>Lachnospirales</taxon>
        <taxon>Anaerotignaceae</taxon>
        <taxon>Anaerotignum</taxon>
    </lineage>
</organism>
<dbReference type="EMBL" id="CP014223">
    <property type="protein sequence ID" value="AMJ42542.1"/>
    <property type="molecule type" value="Genomic_DNA"/>
</dbReference>
<evidence type="ECO:0000259" key="2">
    <source>
        <dbReference type="Pfam" id="PF12697"/>
    </source>
</evidence>
<reference evidence="6" key="4">
    <citation type="submission" date="2016-11" db="EMBL/GenBank/DDBJ databases">
        <authorList>
            <person name="Jaros S."/>
            <person name="Januszkiewicz K."/>
            <person name="Wedrychowicz H."/>
        </authorList>
    </citation>
    <scope>NUCLEOTIDE SEQUENCE [LARGE SCALE GENOMIC DNA]</scope>
    <source>
        <strain evidence="6">DSM 1682</strain>
    </source>
</reference>
<feature type="transmembrane region" description="Helical" evidence="1">
    <location>
        <begin position="7"/>
        <end position="26"/>
    </location>
</feature>
<dbReference type="PANTHER" id="PTHR46438:SF2">
    <property type="entry name" value="ALPHA_BETA-HYDROLASES SUPERFAMILY PROTEIN"/>
    <property type="match status" value="1"/>
</dbReference>
<dbReference type="AlphaFoldDB" id="A0A0X8VBH1"/>
<dbReference type="OrthoDB" id="9808398at2"/>
<accession>A0A0X8VBH1</accession>
<gene>
    <name evidence="3" type="primary">carC</name>
    <name evidence="3" type="ORF">CPRO_30160</name>
    <name evidence="4" type="ORF">SAMN02745151_00372</name>
</gene>
<keyword evidence="1" id="KW-1133">Transmembrane helix</keyword>
<dbReference type="GO" id="GO:0018768">
    <property type="term" value="F:2-hydroxy-6-oxo-6-(2'-aminophenyl)hexa-2,4-dienoate hydrolase activity"/>
    <property type="evidence" value="ECO:0007669"/>
    <property type="project" value="UniProtKB-EC"/>
</dbReference>
<evidence type="ECO:0000313" key="6">
    <source>
        <dbReference type="Proteomes" id="UP000184204"/>
    </source>
</evidence>
<dbReference type="KEGG" id="cpro:CPRO_30160"/>
<evidence type="ECO:0000313" key="4">
    <source>
        <dbReference type="EMBL" id="SHE31978.1"/>
    </source>
</evidence>
<dbReference type="InterPro" id="IPR000073">
    <property type="entry name" value="AB_hydrolase_1"/>
</dbReference>
<evidence type="ECO:0000256" key="1">
    <source>
        <dbReference type="SAM" id="Phobius"/>
    </source>
</evidence>
<dbReference type="SUPFAM" id="SSF53474">
    <property type="entry name" value="alpha/beta-Hydrolases"/>
    <property type="match status" value="1"/>
</dbReference>
<dbReference type="Proteomes" id="UP000184204">
    <property type="component" value="Unassembled WGS sequence"/>
</dbReference>
<keyword evidence="1" id="KW-0812">Transmembrane</keyword>
<proteinExistence type="predicted"/>
<evidence type="ECO:0000313" key="3">
    <source>
        <dbReference type="EMBL" id="AMJ42542.1"/>
    </source>
</evidence>
<name>A0A0X8VBH1_ANAPI</name>
<reference evidence="4" key="3">
    <citation type="submission" date="2016-11" db="EMBL/GenBank/DDBJ databases">
        <authorList>
            <person name="Varghese N."/>
            <person name="Submissions S."/>
        </authorList>
    </citation>
    <scope>NUCLEOTIDE SEQUENCE</scope>
    <source>
        <strain evidence="4">DSM 1682</strain>
    </source>
</reference>
<dbReference type="EC" id="3.7.1.13" evidence="3"/>
<sequence length="314" mass="35290">MNKKIKETALSISAASAGLFGGLIFWQKACFWQAQKRADDALFEIYASSLGDIAYSSSGHGRPLLLIHSMMLGTSRREWDMVISSLSEQYHVYALDLPGFGNSFLPDKPWTAYQYAHIIHEFMEQIIRRPACILASNGGGDLALVTSMLYPEKIKGMMLISPEGFGRGFATNEDLKPLHSLLLPVSGTQQFLMETTKSKIKGSLETAFFAKEKISDELVQTFHTSARGSKNRQITFATLKTGFWRADTKAAFSALSVPFWIFWGEENKTNPISTMEWAENARPDGEYVIFEEVGNFPHLENSQNFLQIVKEYLK</sequence>
<dbReference type="Pfam" id="PF12697">
    <property type="entry name" value="Abhydrolase_6"/>
    <property type="match status" value="1"/>
</dbReference>
<dbReference type="PRINTS" id="PR00111">
    <property type="entry name" value="ABHYDROLASE"/>
</dbReference>
<reference evidence="3 5" key="1">
    <citation type="journal article" date="2016" name="Genome Announc.">
        <title>Complete Genome Sequence of the Amino Acid-Fermenting Clostridium propionicum X2 (DSM 1682).</title>
        <authorList>
            <person name="Poehlein A."/>
            <person name="Schlien K."/>
            <person name="Chowdhury N.P."/>
            <person name="Gottschalk G."/>
            <person name="Buckel W."/>
            <person name="Daniel R."/>
        </authorList>
    </citation>
    <scope>NUCLEOTIDE SEQUENCE [LARGE SCALE GENOMIC DNA]</scope>
    <source>
        <strain evidence="3 5">X2</strain>
    </source>
</reference>
<keyword evidence="5" id="KW-1185">Reference proteome</keyword>
<dbReference type="InterPro" id="IPR029058">
    <property type="entry name" value="AB_hydrolase_fold"/>
</dbReference>
<dbReference type="RefSeq" id="WP_066053517.1">
    <property type="nucleotide sequence ID" value="NZ_CP014223.1"/>
</dbReference>